<evidence type="ECO:0000259" key="8">
    <source>
        <dbReference type="Pfam" id="PF00892"/>
    </source>
</evidence>
<protein>
    <submittedName>
        <fullName evidence="9">DMT family transporter</fullName>
    </submittedName>
</protein>
<feature type="transmembrane region" description="Helical" evidence="7">
    <location>
        <begin position="134"/>
        <end position="150"/>
    </location>
</feature>
<feature type="transmembrane region" description="Helical" evidence="7">
    <location>
        <begin position="251"/>
        <end position="271"/>
    </location>
</feature>
<feature type="domain" description="EamA" evidence="8">
    <location>
        <begin position="9"/>
        <end position="150"/>
    </location>
</feature>
<feature type="transmembrane region" description="Helical" evidence="7">
    <location>
        <begin position="217"/>
        <end position="239"/>
    </location>
</feature>
<feature type="transmembrane region" description="Helical" evidence="7">
    <location>
        <begin position="80"/>
        <end position="101"/>
    </location>
</feature>
<keyword evidence="10" id="KW-1185">Reference proteome</keyword>
<name>A0ABT1SLB1_9FIRM</name>
<dbReference type="SUPFAM" id="SSF103481">
    <property type="entry name" value="Multidrug resistance efflux transporter EmrE"/>
    <property type="match status" value="2"/>
</dbReference>
<gene>
    <name evidence="9" type="ORF">NE663_07040</name>
</gene>
<reference evidence="9 10" key="1">
    <citation type="submission" date="2022-06" db="EMBL/GenBank/DDBJ databases">
        <title>Isolation of gut microbiota from human fecal samples.</title>
        <authorList>
            <person name="Pamer E.G."/>
            <person name="Barat B."/>
            <person name="Waligurski E."/>
            <person name="Medina S."/>
            <person name="Paddock L."/>
            <person name="Mostad J."/>
        </authorList>
    </citation>
    <scope>NUCLEOTIDE SEQUENCE [LARGE SCALE GENOMIC DNA]</scope>
    <source>
        <strain evidence="9 10">DFI.6.1</strain>
    </source>
</reference>
<sequence length="318" mass="34699">MEKQIRNSFILFLTATIWGTAFVAQSVGMERVEPLTFNAVRCLIGGLFLLPCMALLNHLFPQRKQALASQLHYPSLRHSALFGGMICGLLFTLASNLQAYGVKYTTVGKAGFITSSYIVIVPLLGLFMKKKVKLRIWMAVAIAMSGLYLLCMGEQVTLALGDLLVFLSAILFSLHILAIDHFAARVDGVLLSCMQFMICGILTLIAAFLFESSDIEALLAAAFPLFYAGIMSCGVAYTLQIVGQKDMNPTVAALILSLESCISVIAGWIFLHEVLSTKEMIGCLLMFAAIVIAQLPQRKSVKESDGISKKYSSLSNME</sequence>
<dbReference type="PANTHER" id="PTHR42920:SF5">
    <property type="entry name" value="EAMA DOMAIN-CONTAINING PROTEIN"/>
    <property type="match status" value="1"/>
</dbReference>
<evidence type="ECO:0000256" key="1">
    <source>
        <dbReference type="ARBA" id="ARBA00004651"/>
    </source>
</evidence>
<keyword evidence="6 7" id="KW-0472">Membrane</keyword>
<evidence type="ECO:0000256" key="7">
    <source>
        <dbReference type="SAM" id="Phobius"/>
    </source>
</evidence>
<keyword evidence="5 7" id="KW-1133">Transmembrane helix</keyword>
<dbReference type="InterPro" id="IPR037185">
    <property type="entry name" value="EmrE-like"/>
</dbReference>
<evidence type="ECO:0000256" key="5">
    <source>
        <dbReference type="ARBA" id="ARBA00022989"/>
    </source>
</evidence>
<feature type="transmembrane region" description="Helical" evidence="7">
    <location>
        <begin position="156"/>
        <end position="177"/>
    </location>
</feature>
<dbReference type="Proteomes" id="UP001524435">
    <property type="component" value="Unassembled WGS sequence"/>
</dbReference>
<organism evidence="9 10">
    <name type="scientific">Massilicoli timonensis</name>
    <dbReference type="NCBI Taxonomy" id="2015901"/>
    <lineage>
        <taxon>Bacteria</taxon>
        <taxon>Bacillati</taxon>
        <taxon>Bacillota</taxon>
        <taxon>Erysipelotrichia</taxon>
        <taxon>Erysipelotrichales</taxon>
        <taxon>Erysipelotrichaceae</taxon>
        <taxon>Massilicoli</taxon>
    </lineage>
</organism>
<dbReference type="Pfam" id="PF00892">
    <property type="entry name" value="EamA"/>
    <property type="match status" value="2"/>
</dbReference>
<dbReference type="Gene3D" id="1.10.3730.20">
    <property type="match status" value="1"/>
</dbReference>
<evidence type="ECO:0000256" key="6">
    <source>
        <dbReference type="ARBA" id="ARBA00023136"/>
    </source>
</evidence>
<comment type="similarity">
    <text evidence="2">Belongs to the EamA transporter family.</text>
</comment>
<dbReference type="InterPro" id="IPR000620">
    <property type="entry name" value="EamA_dom"/>
</dbReference>
<keyword evidence="4 7" id="KW-0812">Transmembrane</keyword>
<keyword evidence="3" id="KW-1003">Cell membrane</keyword>
<comment type="caution">
    <text evidence="9">The sequence shown here is derived from an EMBL/GenBank/DDBJ whole genome shotgun (WGS) entry which is preliminary data.</text>
</comment>
<evidence type="ECO:0000313" key="9">
    <source>
        <dbReference type="EMBL" id="MCQ5122012.1"/>
    </source>
</evidence>
<feature type="domain" description="EamA" evidence="8">
    <location>
        <begin position="160"/>
        <end position="292"/>
    </location>
</feature>
<evidence type="ECO:0000256" key="2">
    <source>
        <dbReference type="ARBA" id="ARBA00007362"/>
    </source>
</evidence>
<dbReference type="EMBL" id="JANGCH010000009">
    <property type="protein sequence ID" value="MCQ5122012.1"/>
    <property type="molecule type" value="Genomic_DNA"/>
</dbReference>
<feature type="transmembrane region" description="Helical" evidence="7">
    <location>
        <begin position="189"/>
        <end position="211"/>
    </location>
</feature>
<evidence type="ECO:0000256" key="4">
    <source>
        <dbReference type="ARBA" id="ARBA00022692"/>
    </source>
</evidence>
<evidence type="ECO:0000256" key="3">
    <source>
        <dbReference type="ARBA" id="ARBA00022475"/>
    </source>
</evidence>
<comment type="subcellular location">
    <subcellularLocation>
        <location evidence="1">Cell membrane</location>
        <topology evidence="1">Multi-pass membrane protein</topology>
    </subcellularLocation>
</comment>
<proteinExistence type="inferred from homology"/>
<dbReference type="RefSeq" id="WP_178200964.1">
    <property type="nucleotide sequence ID" value="NZ_CANTYB010000073.1"/>
</dbReference>
<feature type="transmembrane region" description="Helical" evidence="7">
    <location>
        <begin position="36"/>
        <end position="60"/>
    </location>
</feature>
<dbReference type="PANTHER" id="PTHR42920">
    <property type="entry name" value="OS03G0707200 PROTEIN-RELATED"/>
    <property type="match status" value="1"/>
</dbReference>
<dbReference type="InterPro" id="IPR051258">
    <property type="entry name" value="Diverse_Substrate_Transporter"/>
</dbReference>
<feature type="transmembrane region" description="Helical" evidence="7">
    <location>
        <begin position="107"/>
        <end position="127"/>
    </location>
</feature>
<evidence type="ECO:0000313" key="10">
    <source>
        <dbReference type="Proteomes" id="UP001524435"/>
    </source>
</evidence>
<accession>A0ABT1SLB1</accession>